<evidence type="ECO:0000313" key="3">
    <source>
        <dbReference type="Proteomes" id="UP000306509"/>
    </source>
</evidence>
<dbReference type="STRING" id="180332.GCA_000797495_01033"/>
<dbReference type="Gene3D" id="3.40.50.2000">
    <property type="entry name" value="Glycogen Phosphorylase B"/>
    <property type="match status" value="2"/>
</dbReference>
<keyword evidence="3" id="KW-1185">Reference proteome</keyword>
<dbReference type="GO" id="GO:0102710">
    <property type="term" value="F:D-inositol-3-phosphate glycosyltransferase activity"/>
    <property type="evidence" value="ECO:0007669"/>
    <property type="project" value="UniProtKB-EC"/>
</dbReference>
<dbReference type="InterPro" id="IPR001296">
    <property type="entry name" value="Glyco_trans_1"/>
</dbReference>
<dbReference type="PANTHER" id="PTHR45947:SF3">
    <property type="entry name" value="SULFOQUINOVOSYL TRANSFERASE SQD2"/>
    <property type="match status" value="1"/>
</dbReference>
<dbReference type="PANTHER" id="PTHR45947">
    <property type="entry name" value="SULFOQUINOVOSYL TRANSFERASE SQD2"/>
    <property type="match status" value="1"/>
</dbReference>
<sequence>MNIEHIWKWTDNPVMDWSGIPYGLFEAMRKQSEAVTDSAYCLKNRSRERIFLSRAANKLLRHSDYRLDDIAWGEKCLNENLKVIPQNRYFMYREYDTKVTENTYIYIDLSDDYLYRLYQAQSPILKYTAMPPNTSAEVMKVRRDKAVEFYKKCKGIFTMGQWLVDDLVSNTGVDPGKVHAIGGGCNVDISSIDRSRKQSNKILFVGKEFQRKGGEVVLEAFRILKKEKMPDAELYIAGPETWPLPGEIPDGVKYLGLMRPEKLAEYYNLCDIFVMPSRSEPFGIVFAEALIFGLPCIARNAFSMKEIITEGKNGYLIDEENPLDLAGKMHRLLNNAEIKNYVTSHQEEYIKKYSWDTIAGIVLETIENDR</sequence>
<feature type="domain" description="Glycosyl transferase family 1" evidence="1">
    <location>
        <begin position="194"/>
        <end position="340"/>
    </location>
</feature>
<comment type="caution">
    <text evidence="2">The sequence shown here is derived from an EMBL/GenBank/DDBJ whole genome shotgun (WGS) entry which is preliminary data.</text>
</comment>
<dbReference type="CDD" id="cd03801">
    <property type="entry name" value="GT4_PimA-like"/>
    <property type="match status" value="1"/>
</dbReference>
<keyword evidence="2" id="KW-0808">Transferase</keyword>
<dbReference type="AlphaFoldDB" id="A0A4U8Q5N5"/>
<accession>A0A4U8Q5N5</accession>
<dbReference type="Pfam" id="PF00534">
    <property type="entry name" value="Glycos_transf_1"/>
    <property type="match status" value="1"/>
</dbReference>
<dbReference type="Proteomes" id="UP000306509">
    <property type="component" value="Unassembled WGS sequence"/>
</dbReference>
<proteinExistence type="predicted"/>
<gene>
    <name evidence="2" type="primary">mshA_1</name>
    <name evidence="2" type="ORF">DSM106044_03793</name>
</gene>
<reference evidence="2 3" key="1">
    <citation type="journal article" date="2019" name="Anaerobe">
        <title>Detection of Robinsoniella peoriensis in multiple bone samples of a trauma patient.</title>
        <authorList>
            <person name="Schrottner P."/>
            <person name="Hartwich K."/>
            <person name="Bunk B."/>
            <person name="Schober I."/>
            <person name="Helbig S."/>
            <person name="Rudolph W.W."/>
            <person name="Gunzer F."/>
        </authorList>
    </citation>
    <scope>NUCLEOTIDE SEQUENCE [LARGE SCALE GENOMIC DNA]</scope>
    <source>
        <strain evidence="2 3">DSM 106044</strain>
    </source>
</reference>
<dbReference type="SUPFAM" id="SSF53756">
    <property type="entry name" value="UDP-Glycosyltransferase/glycogen phosphorylase"/>
    <property type="match status" value="1"/>
</dbReference>
<evidence type="ECO:0000313" key="2">
    <source>
        <dbReference type="EMBL" id="TLC99342.1"/>
    </source>
</evidence>
<organism evidence="2 3">
    <name type="scientific">Robinsoniella peoriensis</name>
    <dbReference type="NCBI Taxonomy" id="180332"/>
    <lineage>
        <taxon>Bacteria</taxon>
        <taxon>Bacillati</taxon>
        <taxon>Bacillota</taxon>
        <taxon>Clostridia</taxon>
        <taxon>Lachnospirales</taxon>
        <taxon>Lachnospiraceae</taxon>
        <taxon>Robinsoniella</taxon>
    </lineage>
</organism>
<evidence type="ECO:0000259" key="1">
    <source>
        <dbReference type="Pfam" id="PF00534"/>
    </source>
</evidence>
<keyword evidence="2" id="KW-0328">Glycosyltransferase</keyword>
<dbReference type="RefSeq" id="WP_052377667.1">
    <property type="nucleotide sequence ID" value="NZ_JBHTNY010000024.1"/>
</dbReference>
<name>A0A4U8Q5N5_9FIRM</name>
<dbReference type="EMBL" id="QGQD01000070">
    <property type="protein sequence ID" value="TLC99342.1"/>
    <property type="molecule type" value="Genomic_DNA"/>
</dbReference>
<dbReference type="InterPro" id="IPR050194">
    <property type="entry name" value="Glycosyltransferase_grp1"/>
</dbReference>
<protein>
    <submittedName>
        <fullName evidence="2">D-inositol 3-phosphate glycosyltransferase</fullName>
        <ecNumber evidence="2">2.4.1.250</ecNumber>
    </submittedName>
</protein>
<dbReference type="EC" id="2.4.1.250" evidence="2"/>